<evidence type="ECO:0000313" key="1">
    <source>
        <dbReference type="EMBL" id="SEB54976.1"/>
    </source>
</evidence>
<reference evidence="2" key="1">
    <citation type="submission" date="2016-10" db="EMBL/GenBank/DDBJ databases">
        <authorList>
            <person name="Varghese N."/>
            <person name="Submissions S."/>
        </authorList>
    </citation>
    <scope>NUCLEOTIDE SEQUENCE [LARGE SCALE GENOMIC DNA]</scope>
    <source>
        <strain evidence="2">DSM 9751</strain>
    </source>
</reference>
<proteinExistence type="predicted"/>
<protein>
    <recommendedName>
        <fullName evidence="3">HEAT repeat-containing protein</fullName>
    </recommendedName>
</protein>
<dbReference type="InterPro" id="IPR016024">
    <property type="entry name" value="ARM-type_fold"/>
</dbReference>
<dbReference type="Proteomes" id="UP000198982">
    <property type="component" value="Unassembled WGS sequence"/>
</dbReference>
<accession>A0A1H4K9K4</accession>
<evidence type="ECO:0008006" key="3">
    <source>
        <dbReference type="Google" id="ProtNLM"/>
    </source>
</evidence>
<gene>
    <name evidence="1" type="ORF">SAMN05216178_1141</name>
</gene>
<organism evidence="1 2">
    <name type="scientific">Pseudomonas saponiphila</name>
    <dbReference type="NCBI Taxonomy" id="556534"/>
    <lineage>
        <taxon>Bacteria</taxon>
        <taxon>Pseudomonadati</taxon>
        <taxon>Pseudomonadota</taxon>
        <taxon>Gammaproteobacteria</taxon>
        <taxon>Pseudomonadales</taxon>
        <taxon>Pseudomonadaceae</taxon>
        <taxon>Pseudomonas</taxon>
    </lineage>
</organism>
<dbReference type="EMBL" id="FNTJ01000001">
    <property type="protein sequence ID" value="SEB54976.1"/>
    <property type="molecule type" value="Genomic_DNA"/>
</dbReference>
<dbReference type="AlphaFoldDB" id="A0A1H4K9K4"/>
<dbReference type="RefSeq" id="WP_092310862.1">
    <property type="nucleotide sequence ID" value="NZ_FNTJ01000001.1"/>
</dbReference>
<dbReference type="SUPFAM" id="SSF48371">
    <property type="entry name" value="ARM repeat"/>
    <property type="match status" value="1"/>
</dbReference>
<name>A0A1H4K9K4_9PSED</name>
<evidence type="ECO:0000313" key="2">
    <source>
        <dbReference type="Proteomes" id="UP000198982"/>
    </source>
</evidence>
<sequence>MNTDKRDELFDRLHHWFGDSEAANWNEYTTEQVAKGVLHAFTPAQWQRLGETLLSRPEYWQHRCAVSLGELRTPPAIALLKRLLADSPYLDVRVMAIYELDWAEAAIEQRYAPCILEIMDNLSEEGIEPELHSLLTKAESARL</sequence>
<keyword evidence="2" id="KW-1185">Reference proteome</keyword>